<dbReference type="PANTHER" id="PTHR38471:SF2">
    <property type="entry name" value="FOUR HELIX BUNDLE PROTEIN"/>
    <property type="match status" value="1"/>
</dbReference>
<evidence type="ECO:0000313" key="2">
    <source>
        <dbReference type="Proteomes" id="UP000075615"/>
    </source>
</evidence>
<protein>
    <submittedName>
        <fullName evidence="1">Four helix bundle protein</fullName>
    </submittedName>
</protein>
<dbReference type="Proteomes" id="UP000075615">
    <property type="component" value="Unassembled WGS sequence"/>
</dbReference>
<dbReference type="InterPro" id="IPR012657">
    <property type="entry name" value="23S_rRNA-intervening_sequence"/>
</dbReference>
<dbReference type="OrthoDB" id="9811959at2"/>
<dbReference type="PANTHER" id="PTHR38471">
    <property type="entry name" value="FOUR HELIX BUNDLE PROTEIN"/>
    <property type="match status" value="1"/>
</dbReference>
<reference evidence="1 2" key="1">
    <citation type="submission" date="2016-01" db="EMBL/GenBank/DDBJ databases">
        <title>Genome sequencing of Roseivirga echinicomitans KMM 6058.</title>
        <authorList>
            <person name="Selvaratnam C."/>
            <person name="Thevarajoo S."/>
            <person name="Goh K.M."/>
            <person name="Ee R."/>
            <person name="Chan K.-G."/>
            <person name="Chong C.S."/>
        </authorList>
    </citation>
    <scope>NUCLEOTIDE SEQUENCE [LARGE SCALE GENOMIC DNA]</scope>
    <source>
        <strain evidence="1 2">KMM 6058</strain>
    </source>
</reference>
<dbReference type="InterPro" id="IPR036583">
    <property type="entry name" value="23S_rRNA_IVS_sf"/>
</dbReference>
<dbReference type="Pfam" id="PF05635">
    <property type="entry name" value="23S_rRNA_IVP"/>
    <property type="match status" value="1"/>
</dbReference>
<dbReference type="RefSeq" id="WP_068418307.1">
    <property type="nucleotide sequence ID" value="NZ_LRDB01000050.1"/>
</dbReference>
<accession>A0A150X355</accession>
<dbReference type="NCBIfam" id="TIGR02436">
    <property type="entry name" value="four helix bundle protein"/>
    <property type="match status" value="1"/>
</dbReference>
<name>A0A150X355_9BACT</name>
<dbReference type="EMBL" id="LRDB01000050">
    <property type="protein sequence ID" value="KYG73161.1"/>
    <property type="molecule type" value="Genomic_DNA"/>
</dbReference>
<proteinExistence type="predicted"/>
<dbReference type="CDD" id="cd16377">
    <property type="entry name" value="23S_rRNA_IVP_like"/>
    <property type="match status" value="1"/>
</dbReference>
<dbReference type="Gene3D" id="1.20.1440.60">
    <property type="entry name" value="23S rRNA-intervening sequence"/>
    <property type="match status" value="1"/>
</dbReference>
<dbReference type="SUPFAM" id="SSF158446">
    <property type="entry name" value="IVS-encoded protein-like"/>
    <property type="match status" value="1"/>
</dbReference>
<evidence type="ECO:0000313" key="1">
    <source>
        <dbReference type="EMBL" id="KYG73161.1"/>
    </source>
</evidence>
<gene>
    <name evidence="1" type="ORF">AWN68_10775</name>
</gene>
<comment type="caution">
    <text evidence="1">The sequence shown here is derived from an EMBL/GenBank/DDBJ whole genome shotgun (WGS) entry which is preliminary data.</text>
</comment>
<organism evidence="1 2">
    <name type="scientific">Roseivirga echinicomitans</name>
    <dbReference type="NCBI Taxonomy" id="296218"/>
    <lineage>
        <taxon>Bacteria</taxon>
        <taxon>Pseudomonadati</taxon>
        <taxon>Bacteroidota</taxon>
        <taxon>Cytophagia</taxon>
        <taxon>Cytophagales</taxon>
        <taxon>Roseivirgaceae</taxon>
        <taxon>Roseivirga</taxon>
    </lineage>
</organism>
<sequence>MKSFKDLEAWKKGRVLRVDISALTKTFPVEEKFKLVDQLIRASRSVTANLAEGYGRFHYQENIQFCRVSRGSLTEIQDHITVAYDEGYINEELAKKYDEQVEECIRIINGYINYLIKSKGTNPNS</sequence>
<dbReference type="AlphaFoldDB" id="A0A150X355"/>
<keyword evidence="2" id="KW-1185">Reference proteome</keyword>
<dbReference type="STRING" id="296218.AWN68_10775"/>